<name>A0ABW0PWC6_9HYPH</name>
<dbReference type="Proteomes" id="UP001596150">
    <property type="component" value="Unassembled WGS sequence"/>
</dbReference>
<keyword evidence="2" id="KW-1185">Reference proteome</keyword>
<evidence type="ECO:0000313" key="1">
    <source>
        <dbReference type="EMBL" id="MFC5516521.1"/>
    </source>
</evidence>
<protein>
    <submittedName>
        <fullName evidence="1">Uncharacterized protein</fullName>
    </submittedName>
</protein>
<accession>A0ABW0PWC6</accession>
<reference evidence="2" key="1">
    <citation type="journal article" date="2019" name="Int. J. Syst. Evol. Microbiol.">
        <title>The Global Catalogue of Microorganisms (GCM) 10K type strain sequencing project: providing services to taxonomists for standard genome sequencing and annotation.</title>
        <authorList>
            <consortium name="The Broad Institute Genomics Platform"/>
            <consortium name="The Broad Institute Genome Sequencing Center for Infectious Disease"/>
            <person name="Wu L."/>
            <person name="Ma J."/>
        </authorList>
    </citation>
    <scope>NUCLEOTIDE SEQUENCE [LARGE SCALE GENOMIC DNA]</scope>
    <source>
        <strain evidence="2">KACC 12633</strain>
    </source>
</reference>
<gene>
    <name evidence="1" type="ORF">ACFPP9_12125</name>
</gene>
<organism evidence="1 2">
    <name type="scientific">Kaistia terrae</name>
    <dbReference type="NCBI Taxonomy" id="537017"/>
    <lineage>
        <taxon>Bacteria</taxon>
        <taxon>Pseudomonadati</taxon>
        <taxon>Pseudomonadota</taxon>
        <taxon>Alphaproteobacteria</taxon>
        <taxon>Hyphomicrobiales</taxon>
        <taxon>Kaistiaceae</taxon>
        <taxon>Kaistia</taxon>
    </lineage>
</organism>
<dbReference type="RefSeq" id="WP_266344228.1">
    <property type="nucleotide sequence ID" value="NZ_JAPKNH010000004.1"/>
</dbReference>
<comment type="caution">
    <text evidence="1">The sequence shown here is derived from an EMBL/GenBank/DDBJ whole genome shotgun (WGS) entry which is preliminary data.</text>
</comment>
<proteinExistence type="predicted"/>
<sequence length="266" mass="30014">MAYYSQDAIDDMAAAFASIDDRENSLVMRITQFPFTNPIAKEHATQGYMRRMRLMAHCTRRIFSTLPPERDEIPIRDGMADVTSFLHAFVIDTSGCGDNLAWVWVNERQIKKSDGADLPATWVGLRPKNMAVLGSMPGNLATYLREEMAGWFEYHDDYRDALAHRISLYIPPYAVPTANEAVYRRLEQLSFAATMAGQYDEADRLDAEQKALCRFEPLFLHSYREPALPPLVLHPQILADFATMEELGHRVLDALEQAAAATPAGQ</sequence>
<evidence type="ECO:0000313" key="2">
    <source>
        <dbReference type="Proteomes" id="UP001596150"/>
    </source>
</evidence>
<dbReference type="EMBL" id="JBHSML010000003">
    <property type="protein sequence ID" value="MFC5516521.1"/>
    <property type="molecule type" value="Genomic_DNA"/>
</dbReference>